<protein>
    <submittedName>
        <fullName evidence="1">Uncharacterized protein</fullName>
    </submittedName>
</protein>
<sequence length="111" mass="12403">MPSSPKRIRDSFALITHRSTPASTPFLRLPQIFVLCLHYPTFQLIGGIPLSLRNPTVPSTPTPFLPSMQTEHPSLPLTPLLPSPFDRSLVCCLLWGDGMEKIRFPVIVLQL</sequence>
<proteinExistence type="predicted"/>
<keyword evidence="2" id="KW-1185">Reference proteome</keyword>
<organism evidence="1 2">
    <name type="scientific">Caerostris darwini</name>
    <dbReference type="NCBI Taxonomy" id="1538125"/>
    <lineage>
        <taxon>Eukaryota</taxon>
        <taxon>Metazoa</taxon>
        <taxon>Ecdysozoa</taxon>
        <taxon>Arthropoda</taxon>
        <taxon>Chelicerata</taxon>
        <taxon>Arachnida</taxon>
        <taxon>Araneae</taxon>
        <taxon>Araneomorphae</taxon>
        <taxon>Entelegynae</taxon>
        <taxon>Araneoidea</taxon>
        <taxon>Araneidae</taxon>
        <taxon>Caerostris</taxon>
    </lineage>
</organism>
<comment type="caution">
    <text evidence="1">The sequence shown here is derived from an EMBL/GenBank/DDBJ whole genome shotgun (WGS) entry which is preliminary data.</text>
</comment>
<name>A0AAV4Q1A8_9ARAC</name>
<dbReference type="Proteomes" id="UP001054837">
    <property type="component" value="Unassembled WGS sequence"/>
</dbReference>
<dbReference type="EMBL" id="BPLQ01003773">
    <property type="protein sequence ID" value="GIY03109.1"/>
    <property type="molecule type" value="Genomic_DNA"/>
</dbReference>
<evidence type="ECO:0000313" key="2">
    <source>
        <dbReference type="Proteomes" id="UP001054837"/>
    </source>
</evidence>
<evidence type="ECO:0000313" key="1">
    <source>
        <dbReference type="EMBL" id="GIY03109.1"/>
    </source>
</evidence>
<dbReference type="AlphaFoldDB" id="A0AAV4Q1A8"/>
<reference evidence="1 2" key="1">
    <citation type="submission" date="2021-06" db="EMBL/GenBank/DDBJ databases">
        <title>Caerostris darwini draft genome.</title>
        <authorList>
            <person name="Kono N."/>
            <person name="Arakawa K."/>
        </authorList>
    </citation>
    <scope>NUCLEOTIDE SEQUENCE [LARGE SCALE GENOMIC DNA]</scope>
</reference>
<gene>
    <name evidence="1" type="ORF">CDAR_88441</name>
</gene>
<accession>A0AAV4Q1A8</accession>